<dbReference type="Proteomes" id="UP001612915">
    <property type="component" value="Unassembled WGS sequence"/>
</dbReference>
<keyword evidence="1" id="KW-1133">Transmembrane helix</keyword>
<feature type="transmembrane region" description="Helical" evidence="1">
    <location>
        <begin position="149"/>
        <end position="173"/>
    </location>
</feature>
<dbReference type="PANTHER" id="PTHR30188">
    <property type="entry name" value="ABC TRANSPORTER PERMEASE PROTEIN-RELATED"/>
    <property type="match status" value="1"/>
</dbReference>
<gene>
    <name evidence="2" type="ORF">ACIB24_21765</name>
</gene>
<sequence length="275" mass="29043">MANPLRRPLRRPLGTLESMGRQARFHREAVLQIPFAIRNYPGEIRRLLGEVSLGSGALAAIGGTIVIISFLTIAIGFEIGLQGYSQLSTVGVAALSGFTSAYINTREGAPLIAAIALIATVGGGFTAQLGAMRVSEEVDALETMAVRPVAYLVSTRIVAGLIAVIPLYTLALIMTYASTKFVTTTINGQPDGTYDHYFQVFLAPSDILISMVKLTVMAVAIILIHSYYGYNASGGPVGVGVAVGRAVRTSLIVVMVIDLLLTVSLYGHSVIEISG</sequence>
<comment type="caution">
    <text evidence="2">The sequence shown here is derived from an EMBL/GenBank/DDBJ whole genome shotgun (WGS) entry which is preliminary data.</text>
</comment>
<accession>A0ABW8ATN4</accession>
<evidence type="ECO:0000313" key="3">
    <source>
        <dbReference type="Proteomes" id="UP001612915"/>
    </source>
</evidence>
<evidence type="ECO:0000256" key="1">
    <source>
        <dbReference type="SAM" id="Phobius"/>
    </source>
</evidence>
<dbReference type="EMBL" id="JBITLV010000009">
    <property type="protein sequence ID" value="MFI7589704.1"/>
    <property type="molecule type" value="Genomic_DNA"/>
</dbReference>
<feature type="transmembrane region" description="Helical" evidence="1">
    <location>
        <begin position="53"/>
        <end position="77"/>
    </location>
</feature>
<reference evidence="2 3" key="1">
    <citation type="submission" date="2024-10" db="EMBL/GenBank/DDBJ databases">
        <title>The Natural Products Discovery Center: Release of the First 8490 Sequenced Strains for Exploring Actinobacteria Biosynthetic Diversity.</title>
        <authorList>
            <person name="Kalkreuter E."/>
            <person name="Kautsar S.A."/>
            <person name="Yang D."/>
            <person name="Bader C.D."/>
            <person name="Teijaro C.N."/>
            <person name="Fluegel L."/>
            <person name="Davis C.M."/>
            <person name="Simpson J.R."/>
            <person name="Lauterbach L."/>
            <person name="Steele A.D."/>
            <person name="Gui C."/>
            <person name="Meng S."/>
            <person name="Li G."/>
            <person name="Viehrig K."/>
            <person name="Ye F."/>
            <person name="Su P."/>
            <person name="Kiefer A.F."/>
            <person name="Nichols A."/>
            <person name="Cepeda A.J."/>
            <person name="Yan W."/>
            <person name="Fan B."/>
            <person name="Jiang Y."/>
            <person name="Adhikari A."/>
            <person name="Zheng C.-J."/>
            <person name="Schuster L."/>
            <person name="Cowan T.M."/>
            <person name="Smanski M.J."/>
            <person name="Chevrette M.G."/>
            <person name="De Carvalho L.P.S."/>
            <person name="Shen B."/>
        </authorList>
    </citation>
    <scope>NUCLEOTIDE SEQUENCE [LARGE SCALE GENOMIC DNA]</scope>
    <source>
        <strain evidence="2 3">NPDC049639</strain>
    </source>
</reference>
<dbReference type="Pfam" id="PF02405">
    <property type="entry name" value="MlaE"/>
    <property type="match status" value="1"/>
</dbReference>
<feature type="transmembrane region" description="Helical" evidence="1">
    <location>
        <begin position="110"/>
        <end position="129"/>
    </location>
</feature>
<keyword evidence="1" id="KW-0812">Transmembrane</keyword>
<name>A0ABW8ATN4_9ACTN</name>
<feature type="transmembrane region" description="Helical" evidence="1">
    <location>
        <begin position="250"/>
        <end position="271"/>
    </location>
</feature>
<feature type="transmembrane region" description="Helical" evidence="1">
    <location>
        <begin position="207"/>
        <end position="230"/>
    </location>
</feature>
<evidence type="ECO:0000313" key="2">
    <source>
        <dbReference type="EMBL" id="MFI7589704.1"/>
    </source>
</evidence>
<dbReference type="RefSeq" id="WP_398284308.1">
    <property type="nucleotide sequence ID" value="NZ_JBITLV010000009.1"/>
</dbReference>
<proteinExistence type="predicted"/>
<protein>
    <submittedName>
        <fullName evidence="2">ABC transporter permease</fullName>
    </submittedName>
</protein>
<organism evidence="2 3">
    <name type="scientific">Spongisporangium articulatum</name>
    <dbReference type="NCBI Taxonomy" id="3362603"/>
    <lineage>
        <taxon>Bacteria</taxon>
        <taxon>Bacillati</taxon>
        <taxon>Actinomycetota</taxon>
        <taxon>Actinomycetes</taxon>
        <taxon>Kineosporiales</taxon>
        <taxon>Kineosporiaceae</taxon>
        <taxon>Spongisporangium</taxon>
    </lineage>
</organism>
<dbReference type="InterPro" id="IPR030802">
    <property type="entry name" value="Permease_MalE"/>
</dbReference>
<keyword evidence="3" id="KW-1185">Reference proteome</keyword>
<keyword evidence="1" id="KW-0472">Membrane</keyword>
<dbReference type="PANTHER" id="PTHR30188:SF13">
    <property type="entry name" value="CONSERVED HYPOTHETICAL INTEGRAL MEMBRANE PROTEIN YRBE3B"/>
    <property type="match status" value="1"/>
</dbReference>